<feature type="compositionally biased region" description="Low complexity" evidence="1">
    <location>
        <begin position="231"/>
        <end position="246"/>
    </location>
</feature>
<organism evidence="3 4">
    <name type="scientific">Fragilariopsis cylindrus CCMP1102</name>
    <dbReference type="NCBI Taxonomy" id="635003"/>
    <lineage>
        <taxon>Eukaryota</taxon>
        <taxon>Sar</taxon>
        <taxon>Stramenopiles</taxon>
        <taxon>Ochrophyta</taxon>
        <taxon>Bacillariophyta</taxon>
        <taxon>Bacillariophyceae</taxon>
        <taxon>Bacillariophycidae</taxon>
        <taxon>Bacillariales</taxon>
        <taxon>Bacillariaceae</taxon>
        <taxon>Fragilariopsis</taxon>
    </lineage>
</organism>
<dbReference type="Proteomes" id="UP000095751">
    <property type="component" value="Unassembled WGS sequence"/>
</dbReference>
<accession>A0A1E7FX53</accession>
<feature type="region of interest" description="Disordered" evidence="1">
    <location>
        <begin position="213"/>
        <end position="254"/>
    </location>
</feature>
<keyword evidence="2" id="KW-1133">Transmembrane helix</keyword>
<keyword evidence="2" id="KW-0812">Transmembrane</keyword>
<feature type="compositionally biased region" description="Low complexity" evidence="1">
    <location>
        <begin position="144"/>
        <end position="154"/>
    </location>
</feature>
<feature type="transmembrane region" description="Helical" evidence="2">
    <location>
        <begin position="87"/>
        <end position="104"/>
    </location>
</feature>
<proteinExistence type="predicted"/>
<gene>
    <name evidence="3" type="ORF">FRACYDRAFT_232872</name>
</gene>
<name>A0A1E7FX53_9STRA</name>
<sequence>MDESETRGRRRQLPQQEVQQLTYSSISASTTSSNTTSTLPFISQQRMKRKMSDHSIVALPQHLDFSYRDPSDATAKRRFQVKVPTKLLGALALVFILIPGLIFLHKEIHIHEDHYESHFRTEKYIDVNTDEMFSKFRLATNQTDTTTTTTTSTSIQHHDNDEEEKDTSTDISSILNINVVDSVVINNHTINTISGSDDMDHVKGDEAGDEIDESKLDNSMVSDQDHELVPSSSSSTTEISSSQNTTKIEENNKTNDNNINIKAITNSTNNIPVRR</sequence>
<evidence type="ECO:0000256" key="2">
    <source>
        <dbReference type="SAM" id="Phobius"/>
    </source>
</evidence>
<dbReference type="KEGG" id="fcy:FRACYDRAFT_232872"/>
<reference evidence="3 4" key="1">
    <citation type="submission" date="2016-09" db="EMBL/GenBank/DDBJ databases">
        <title>Extensive genetic diversity and differential bi-allelic expression allows diatom success in the polar Southern Ocean.</title>
        <authorList>
            <consortium name="DOE Joint Genome Institute"/>
            <person name="Mock T."/>
            <person name="Otillar R.P."/>
            <person name="Strauss J."/>
            <person name="Dupont C."/>
            <person name="Frickenhaus S."/>
            <person name="Maumus F."/>
            <person name="Mcmullan M."/>
            <person name="Sanges R."/>
            <person name="Schmutz J."/>
            <person name="Toseland A."/>
            <person name="Valas R."/>
            <person name="Veluchamy A."/>
            <person name="Ward B.J."/>
            <person name="Allen A."/>
            <person name="Barry K."/>
            <person name="Falciatore A."/>
            <person name="Ferrante M."/>
            <person name="Fortunato A.E."/>
            <person name="Gloeckner G."/>
            <person name="Gruber A."/>
            <person name="Hipkin R."/>
            <person name="Janech M."/>
            <person name="Kroth P."/>
            <person name="Leese F."/>
            <person name="Lindquist E."/>
            <person name="Lyon B.R."/>
            <person name="Martin J."/>
            <person name="Mayer C."/>
            <person name="Parker M."/>
            <person name="Quesneville H."/>
            <person name="Raymond J."/>
            <person name="Uhlig C."/>
            <person name="Valentin K.U."/>
            <person name="Worden A.Z."/>
            <person name="Armbrust E.V."/>
            <person name="Bowler C."/>
            <person name="Green B."/>
            <person name="Moulton V."/>
            <person name="Van Oosterhout C."/>
            <person name="Grigoriev I."/>
        </authorList>
    </citation>
    <scope>NUCLEOTIDE SEQUENCE [LARGE SCALE GENOMIC DNA]</scope>
    <source>
        <strain evidence="3 4">CCMP1102</strain>
    </source>
</reference>
<dbReference type="InParanoid" id="A0A1E7FX53"/>
<dbReference type="EMBL" id="KV784353">
    <property type="protein sequence ID" value="OEU22714.1"/>
    <property type="molecule type" value="Genomic_DNA"/>
</dbReference>
<keyword evidence="4" id="KW-1185">Reference proteome</keyword>
<evidence type="ECO:0000313" key="4">
    <source>
        <dbReference type="Proteomes" id="UP000095751"/>
    </source>
</evidence>
<evidence type="ECO:0000256" key="1">
    <source>
        <dbReference type="SAM" id="MobiDB-lite"/>
    </source>
</evidence>
<protein>
    <submittedName>
        <fullName evidence="3">Uncharacterized protein</fullName>
    </submittedName>
</protein>
<evidence type="ECO:0000313" key="3">
    <source>
        <dbReference type="EMBL" id="OEU22714.1"/>
    </source>
</evidence>
<dbReference type="AlphaFoldDB" id="A0A1E7FX53"/>
<dbReference type="OrthoDB" id="10644563at2759"/>
<keyword evidence="2" id="KW-0472">Membrane</keyword>
<feature type="region of interest" description="Disordered" evidence="1">
    <location>
        <begin position="144"/>
        <end position="169"/>
    </location>
</feature>